<protein>
    <recommendedName>
        <fullName evidence="4">Amine oxidase domain-containing protein</fullName>
    </recommendedName>
</protein>
<gene>
    <name evidence="2" type="ORF">ABIE13_003421</name>
</gene>
<evidence type="ECO:0008006" key="4">
    <source>
        <dbReference type="Google" id="ProtNLM"/>
    </source>
</evidence>
<dbReference type="RefSeq" id="WP_354445421.1">
    <property type="nucleotide sequence ID" value="NZ_JBEPSH010000006.1"/>
</dbReference>
<evidence type="ECO:0000313" key="2">
    <source>
        <dbReference type="EMBL" id="MET4578305.1"/>
    </source>
</evidence>
<dbReference type="Proteomes" id="UP001549320">
    <property type="component" value="Unassembled WGS sequence"/>
</dbReference>
<dbReference type="Gene3D" id="3.50.50.60">
    <property type="entry name" value="FAD/NAD(P)-binding domain"/>
    <property type="match status" value="1"/>
</dbReference>
<dbReference type="Pfam" id="PF13450">
    <property type="entry name" value="NAD_binding_8"/>
    <property type="match status" value="1"/>
</dbReference>
<evidence type="ECO:0000256" key="1">
    <source>
        <dbReference type="ARBA" id="ARBA00006046"/>
    </source>
</evidence>
<accession>A0ABV2QBC2</accession>
<dbReference type="SUPFAM" id="SSF51905">
    <property type="entry name" value="FAD/NAD(P)-binding domain"/>
    <property type="match status" value="1"/>
</dbReference>
<dbReference type="InterPro" id="IPR036188">
    <property type="entry name" value="FAD/NAD-bd_sf"/>
</dbReference>
<keyword evidence="3" id="KW-1185">Reference proteome</keyword>
<organism evidence="2 3">
    <name type="scientific">Ottowia thiooxydans</name>
    <dbReference type="NCBI Taxonomy" id="219182"/>
    <lineage>
        <taxon>Bacteria</taxon>
        <taxon>Pseudomonadati</taxon>
        <taxon>Pseudomonadota</taxon>
        <taxon>Betaproteobacteria</taxon>
        <taxon>Burkholderiales</taxon>
        <taxon>Comamonadaceae</taxon>
        <taxon>Ottowia</taxon>
    </lineage>
</organism>
<comment type="caution">
    <text evidence="2">The sequence shown here is derived from an EMBL/GenBank/DDBJ whole genome shotgun (WGS) entry which is preliminary data.</text>
</comment>
<comment type="similarity">
    <text evidence="1">Belongs to the carotenoid/retinoid oxidoreductase family.</text>
</comment>
<dbReference type="PANTHER" id="PTHR43734:SF1">
    <property type="entry name" value="PHYTOENE DESATURASE"/>
    <property type="match status" value="1"/>
</dbReference>
<dbReference type="EMBL" id="JBEPSH010000006">
    <property type="protein sequence ID" value="MET4578305.1"/>
    <property type="molecule type" value="Genomic_DNA"/>
</dbReference>
<sequence length="446" mass="48348">MSTAIVAGGGIAGLLSAKLLARQFDEVLLVERDAHCGGLLGSISNDGGIAFDHGAHILSDTGLEEIDSLLYDDLSEEKWHTFRVLRAGNWFAGAMNRSSPFPDARRVGQNALRTGLAEIATASMAQHEVPPSTLAEALERRFGPTLASLIAGPVVRKQLGVDPGQLHPLTPFSIRRIICADADDTRRLKQDPRFSEPLAFASYEEGVGSTRHRYPRTGGIGQWVDGFVDGLRRDGVEIACGRTIDAVAHGAGKITSITLDDGRAVPCSMLTWTLPPAMLLRVAGIPFEGRPPQPRPIGLFHLVFDVPFQDPNYHVTCYDEPLHTFRVTLYPNLRGELLQAPYNCTVEVIGDTHTDFEALLVQVVQELKLMGIVSSSATLLTSMVSVVPTGFPATTHSFMDSSAKQTELAENHLHNALLVGRARCPPFFTTDVLVDVFNAIKAFAHA</sequence>
<evidence type="ECO:0000313" key="3">
    <source>
        <dbReference type="Proteomes" id="UP001549320"/>
    </source>
</evidence>
<proteinExistence type="inferred from homology"/>
<name>A0ABV2QBC2_9BURK</name>
<dbReference type="PANTHER" id="PTHR43734">
    <property type="entry name" value="PHYTOENE DESATURASE"/>
    <property type="match status" value="1"/>
</dbReference>
<reference evidence="2 3" key="1">
    <citation type="submission" date="2024-06" db="EMBL/GenBank/DDBJ databases">
        <title>Sorghum-associated microbial communities from plants grown in Nebraska, USA.</title>
        <authorList>
            <person name="Schachtman D."/>
        </authorList>
    </citation>
    <scope>NUCLEOTIDE SEQUENCE [LARGE SCALE GENOMIC DNA]</scope>
    <source>
        <strain evidence="2 3">2709</strain>
    </source>
</reference>